<dbReference type="Proteomes" id="UP000578077">
    <property type="component" value="Unassembled WGS sequence"/>
</dbReference>
<evidence type="ECO:0000313" key="2">
    <source>
        <dbReference type="EMBL" id="MBB5996454.1"/>
    </source>
</evidence>
<protein>
    <submittedName>
        <fullName evidence="2">Uncharacterized protein</fullName>
    </submittedName>
</protein>
<proteinExistence type="predicted"/>
<sequence length="93" mass="10394">MTGALTATEPAAIGWELARLRRTYRPHGWTVWHGKATGQYWAAHTRAMVLLCGESEADLAAAINRFVPIPHPPVPAPRRPSLNLPRRPRPRRA</sequence>
<dbReference type="AlphaFoldDB" id="A0A841E1W6"/>
<evidence type="ECO:0000313" key="3">
    <source>
        <dbReference type="Proteomes" id="UP000578077"/>
    </source>
</evidence>
<dbReference type="RefSeq" id="WP_184632605.1">
    <property type="nucleotide sequence ID" value="NZ_BAABKT010000044.1"/>
</dbReference>
<keyword evidence="3" id="KW-1185">Reference proteome</keyword>
<gene>
    <name evidence="2" type="ORF">HNR25_000205</name>
</gene>
<comment type="caution">
    <text evidence="2">The sequence shown here is derived from an EMBL/GenBank/DDBJ whole genome shotgun (WGS) entry which is preliminary data.</text>
</comment>
<accession>A0A841E1W6</accession>
<evidence type="ECO:0000256" key="1">
    <source>
        <dbReference type="SAM" id="MobiDB-lite"/>
    </source>
</evidence>
<dbReference type="EMBL" id="JACHLY010000001">
    <property type="protein sequence ID" value="MBB5996454.1"/>
    <property type="molecule type" value="Genomic_DNA"/>
</dbReference>
<feature type="region of interest" description="Disordered" evidence="1">
    <location>
        <begin position="70"/>
        <end position="93"/>
    </location>
</feature>
<name>A0A841E1W6_9ACTN</name>
<organism evidence="2 3">
    <name type="scientific">Streptomonospora salina</name>
    <dbReference type="NCBI Taxonomy" id="104205"/>
    <lineage>
        <taxon>Bacteria</taxon>
        <taxon>Bacillati</taxon>
        <taxon>Actinomycetota</taxon>
        <taxon>Actinomycetes</taxon>
        <taxon>Streptosporangiales</taxon>
        <taxon>Nocardiopsidaceae</taxon>
        <taxon>Streptomonospora</taxon>
    </lineage>
</organism>
<reference evidence="2 3" key="1">
    <citation type="submission" date="2020-08" db="EMBL/GenBank/DDBJ databases">
        <title>Sequencing the genomes of 1000 actinobacteria strains.</title>
        <authorList>
            <person name="Klenk H.-P."/>
        </authorList>
    </citation>
    <scope>NUCLEOTIDE SEQUENCE [LARGE SCALE GENOMIC DNA]</scope>
    <source>
        <strain evidence="2 3">DSM 44593</strain>
    </source>
</reference>